<name>A0A8S3FGT4_9BILA</name>
<dbReference type="EMBL" id="CAJOBH010245104">
    <property type="protein sequence ID" value="CAF5122384.1"/>
    <property type="molecule type" value="Genomic_DNA"/>
</dbReference>
<accession>A0A8S3FGT4</accession>
<dbReference type="Proteomes" id="UP000681967">
    <property type="component" value="Unassembled WGS sequence"/>
</dbReference>
<evidence type="ECO:0000313" key="1">
    <source>
        <dbReference type="EMBL" id="CAF5122384.1"/>
    </source>
</evidence>
<evidence type="ECO:0008006" key="3">
    <source>
        <dbReference type="Google" id="ProtNLM"/>
    </source>
</evidence>
<reference evidence="1" key="1">
    <citation type="submission" date="2021-02" db="EMBL/GenBank/DDBJ databases">
        <authorList>
            <person name="Nowell W R."/>
        </authorList>
    </citation>
    <scope>NUCLEOTIDE SEQUENCE</scope>
</reference>
<evidence type="ECO:0000313" key="2">
    <source>
        <dbReference type="Proteomes" id="UP000681967"/>
    </source>
</evidence>
<sequence>MITFYEVKFKTNNWSESYNSALRRRG</sequence>
<proteinExistence type="predicted"/>
<feature type="non-terminal residue" evidence="1">
    <location>
        <position position="1"/>
    </location>
</feature>
<comment type="caution">
    <text evidence="1">The sequence shown here is derived from an EMBL/GenBank/DDBJ whole genome shotgun (WGS) entry which is preliminary data.</text>
</comment>
<gene>
    <name evidence="1" type="ORF">BYL167_LOCUS67258</name>
</gene>
<dbReference type="AlphaFoldDB" id="A0A8S3FGT4"/>
<organism evidence="1 2">
    <name type="scientific">Rotaria magnacalcarata</name>
    <dbReference type="NCBI Taxonomy" id="392030"/>
    <lineage>
        <taxon>Eukaryota</taxon>
        <taxon>Metazoa</taxon>
        <taxon>Spiralia</taxon>
        <taxon>Gnathifera</taxon>
        <taxon>Rotifera</taxon>
        <taxon>Eurotatoria</taxon>
        <taxon>Bdelloidea</taxon>
        <taxon>Philodinida</taxon>
        <taxon>Philodinidae</taxon>
        <taxon>Rotaria</taxon>
    </lineage>
</organism>
<protein>
    <recommendedName>
        <fullName evidence="3">Transposase</fullName>
    </recommendedName>
</protein>